<evidence type="ECO:0000313" key="1">
    <source>
        <dbReference type="EMBL" id="WXB04829.1"/>
    </source>
</evidence>
<name>A0ABZ2L5H7_9BACT</name>
<accession>A0ABZ2L5H7</accession>
<sequence>MASSSAPSHHLKIQLLGRGAHPLGNSDVTITDLATGRAAFDDIISGESVEVDLPAGRYGIGTVIRTLVPGSENASSTVACLPRFEFGGDTNLVFDAQRGKRVSISLDEPSAELVSGSFFVAQPTDQGLVQFPASPSALRNLEENELYVVPTATEKGFSFELQSHWVQRGAPITPYVYNLVTATHDGIPADPSFRVHTSDLVQVRRHWSAQGISGDNSDVGSGPNLDFVNGHGTWGFGFRIPSPGVRTEYYTPGRWNVDTAQGVSEVGYENSSALLEYGPGIYREKWNQMPLGPTFVEGLIYQASRQGDDLIMYIPMFSDSERGHAGTAHHTAIGTTTLRRGDEVLREEPFMGIFPSAVTLPPEPSVYEVTVQGKRQVPWSRYATDQSVTWKFLSQHTTESEPLPLMALRYSPKLDDHGRAIAGLPSTFEVRAEHNGGKGPPLRQLDVFVSYDDGQRWEQAPVVGLGDARRVFVRYPSDAEFVSLRGVAVDEEGNSVTQTLIRAYGLRRLD</sequence>
<reference evidence="1" key="1">
    <citation type="submission" date="2021-12" db="EMBL/GenBank/DDBJ databases">
        <title>Discovery of the Pendulisporaceae a myxobacterial family with distinct sporulation behavior and unique specialized metabolism.</title>
        <authorList>
            <person name="Garcia R."/>
            <person name="Popoff A."/>
            <person name="Bader C.D."/>
            <person name="Loehr J."/>
            <person name="Walesch S."/>
            <person name="Walt C."/>
            <person name="Boldt J."/>
            <person name="Bunk B."/>
            <person name="Haeckl F.J.F.P.J."/>
            <person name="Gunesch A.P."/>
            <person name="Birkelbach J."/>
            <person name="Nuebel U."/>
            <person name="Pietschmann T."/>
            <person name="Bach T."/>
            <person name="Mueller R."/>
        </authorList>
    </citation>
    <scope>NUCLEOTIDE SEQUENCE</scope>
    <source>
        <strain evidence="1">MSr11367</strain>
    </source>
</reference>
<dbReference type="RefSeq" id="WP_394834471.1">
    <property type="nucleotide sequence ID" value="NZ_CP089929.1"/>
</dbReference>
<protein>
    <submittedName>
        <fullName evidence="1">Uncharacterized protein</fullName>
    </submittedName>
</protein>
<dbReference type="Proteomes" id="UP001374803">
    <property type="component" value="Chromosome"/>
</dbReference>
<dbReference type="EMBL" id="CP089983">
    <property type="protein sequence ID" value="WXB04829.1"/>
    <property type="molecule type" value="Genomic_DNA"/>
</dbReference>
<evidence type="ECO:0000313" key="2">
    <source>
        <dbReference type="Proteomes" id="UP001374803"/>
    </source>
</evidence>
<proteinExistence type="predicted"/>
<gene>
    <name evidence="1" type="ORF">LVJ94_49045</name>
</gene>
<keyword evidence="2" id="KW-1185">Reference proteome</keyword>
<organism evidence="1 2">
    <name type="scientific">Pendulispora rubella</name>
    <dbReference type="NCBI Taxonomy" id="2741070"/>
    <lineage>
        <taxon>Bacteria</taxon>
        <taxon>Pseudomonadati</taxon>
        <taxon>Myxococcota</taxon>
        <taxon>Myxococcia</taxon>
        <taxon>Myxococcales</taxon>
        <taxon>Sorangiineae</taxon>
        <taxon>Pendulisporaceae</taxon>
        <taxon>Pendulispora</taxon>
    </lineage>
</organism>